<comment type="similarity">
    <text evidence="2">Belongs to the SNAPC3/SRD2 family.</text>
</comment>
<dbReference type="GO" id="GO:0019185">
    <property type="term" value="C:snRNA-activating protein complex"/>
    <property type="evidence" value="ECO:0007669"/>
    <property type="project" value="TreeGrafter"/>
</dbReference>
<dbReference type="STRING" id="35525.A0A0P5UR44"/>
<comment type="subcellular location">
    <subcellularLocation>
        <location evidence="1">Nucleus</location>
    </subcellularLocation>
</comment>
<evidence type="ECO:0000256" key="7">
    <source>
        <dbReference type="ARBA" id="ARBA00023242"/>
    </source>
</evidence>
<dbReference type="EMBL" id="LRGB01000687">
    <property type="protein sequence ID" value="KZS16815.1"/>
    <property type="molecule type" value="Genomic_DNA"/>
</dbReference>
<evidence type="ECO:0000313" key="12">
    <source>
        <dbReference type="Proteomes" id="UP000076858"/>
    </source>
</evidence>
<comment type="caution">
    <text evidence="11">The sequence shown here is derived from an EMBL/GenBank/DDBJ whole genome shotgun (WGS) entry which is preliminary data.</text>
</comment>
<evidence type="ECO:0000256" key="6">
    <source>
        <dbReference type="ARBA" id="ARBA00023163"/>
    </source>
</evidence>
<evidence type="ECO:0000256" key="5">
    <source>
        <dbReference type="ARBA" id="ARBA00023125"/>
    </source>
</evidence>
<sequence length="388" mass="44668">MEETYPVESYPYVSQSFKCNDYFVEYKKVLSETLYKQEAELETKSTTLEKIACMMGISLSECTDLEQKCSISQLENVNEPVDPLELKLRSEAMSADDKLEKATRTLATAVELKAIKAHPLQYEKKLRDLKKMSIPTFKQEPNPSSEVKLTKEFVMIARVFRPFRSHMGSHTVAHAQDFMLLGSQNLVDFRDKIKCMNDDLPVGEAGAIKDHIKSGMFFFGNTFYYDGRVLTNINYGEVIERWAKEKPEMKLGPFENRDMAECKIADLEIRLGFPYVFMHLGSCEHLVTFLDARLMDPEDLQNPDEYPLVVETENEVMYCFACDVHDSSYYVDDDQMPTKPVNLCEQCFEVFYKRNGVIPPSTEEVYYCKFPGKATIDEKSEEVLESSD</sequence>
<protein>
    <recommendedName>
        <fullName evidence="3">snRNA-activating protein complex subunit 3</fullName>
    </recommendedName>
    <alternativeName>
        <fullName evidence="10">Small nuclear RNA-activating complex polypeptide 3</fullName>
    </alternativeName>
</protein>
<evidence type="ECO:0000256" key="10">
    <source>
        <dbReference type="ARBA" id="ARBA00029606"/>
    </source>
</evidence>
<keyword evidence="12" id="KW-1185">Reference proteome</keyword>
<dbReference type="GO" id="GO:0000978">
    <property type="term" value="F:RNA polymerase II cis-regulatory region sequence-specific DNA binding"/>
    <property type="evidence" value="ECO:0007669"/>
    <property type="project" value="TreeGrafter"/>
</dbReference>
<dbReference type="GO" id="GO:0042796">
    <property type="term" value="P:snRNA transcription by RNA polymerase III"/>
    <property type="evidence" value="ECO:0007669"/>
    <property type="project" value="TreeGrafter"/>
</dbReference>
<evidence type="ECO:0000256" key="3">
    <source>
        <dbReference type="ARBA" id="ARBA00013634"/>
    </source>
</evidence>
<dbReference type="GO" id="GO:0001006">
    <property type="term" value="F:RNA polymerase III type 3 promoter sequence-specific DNA binding"/>
    <property type="evidence" value="ECO:0007669"/>
    <property type="project" value="TreeGrafter"/>
</dbReference>
<dbReference type="OrthoDB" id="46583at2759"/>
<keyword evidence="6" id="KW-0804">Transcription</keyword>
<dbReference type="GO" id="GO:0042795">
    <property type="term" value="P:snRNA transcription by RNA polymerase II"/>
    <property type="evidence" value="ECO:0007669"/>
    <property type="project" value="TreeGrafter"/>
</dbReference>
<keyword evidence="7" id="KW-0539">Nucleus</keyword>
<evidence type="ECO:0000256" key="1">
    <source>
        <dbReference type="ARBA" id="ARBA00004123"/>
    </source>
</evidence>
<evidence type="ECO:0000313" key="11">
    <source>
        <dbReference type="EMBL" id="KZS16815.1"/>
    </source>
</evidence>
<dbReference type="GO" id="GO:0005634">
    <property type="term" value="C:nucleus"/>
    <property type="evidence" value="ECO:0007669"/>
    <property type="project" value="UniProtKB-SubCell"/>
</dbReference>
<name>A0A0P5UR44_9CRUS</name>
<dbReference type="Proteomes" id="UP000076858">
    <property type="component" value="Unassembled WGS sequence"/>
</dbReference>
<reference evidence="11 12" key="1">
    <citation type="submission" date="2016-03" db="EMBL/GenBank/DDBJ databases">
        <title>EvidentialGene: Evidence-directed Construction of Genes on Genomes.</title>
        <authorList>
            <person name="Gilbert D.G."/>
            <person name="Choi J.-H."/>
            <person name="Mockaitis K."/>
            <person name="Colbourne J."/>
            <person name="Pfrender M."/>
        </authorList>
    </citation>
    <scope>NUCLEOTIDE SEQUENCE [LARGE SCALE GENOMIC DNA]</scope>
    <source>
        <strain evidence="11 12">Xinb3</strain>
        <tissue evidence="11">Complete organism</tissue>
    </source>
</reference>
<proteinExistence type="inferred from homology"/>
<dbReference type="Pfam" id="PF12251">
    <property type="entry name" value="SNAPC3"/>
    <property type="match status" value="1"/>
</dbReference>
<dbReference type="InterPro" id="IPR022042">
    <property type="entry name" value="snRNA-activating_su3"/>
</dbReference>
<dbReference type="GO" id="GO:0003681">
    <property type="term" value="F:bent DNA binding"/>
    <property type="evidence" value="ECO:0007669"/>
    <property type="project" value="TreeGrafter"/>
</dbReference>
<comment type="subunit">
    <text evidence="9">Part of the SNAPc complex composed of 5 subunits: SNAPC1, SNAPC2, SNAPC3, SNAPC4 and SNAPC5. SNAPC3 interacts with SNAPC1.</text>
</comment>
<dbReference type="PANTHER" id="PTHR13421:SF16">
    <property type="entry name" value="SNRNA-ACTIVATING PROTEIN COMPLEX SUBUNIT 3"/>
    <property type="match status" value="1"/>
</dbReference>
<evidence type="ECO:0000256" key="2">
    <source>
        <dbReference type="ARBA" id="ARBA00010410"/>
    </source>
</evidence>
<dbReference type="PANTHER" id="PTHR13421">
    <property type="entry name" value="SNRNA-ACTIVATING PROTEIN COMPLEX SUBUNIT 3"/>
    <property type="match status" value="1"/>
</dbReference>
<keyword evidence="4" id="KW-0805">Transcription regulation</keyword>
<dbReference type="AlphaFoldDB" id="A0A0P5UR44"/>
<evidence type="ECO:0000256" key="8">
    <source>
        <dbReference type="ARBA" id="ARBA00025193"/>
    </source>
</evidence>
<evidence type="ECO:0000256" key="9">
    <source>
        <dbReference type="ARBA" id="ARBA00025958"/>
    </source>
</evidence>
<dbReference type="GO" id="GO:0001046">
    <property type="term" value="F:core promoter sequence-specific DNA binding"/>
    <property type="evidence" value="ECO:0007669"/>
    <property type="project" value="TreeGrafter"/>
</dbReference>
<keyword evidence="5" id="KW-0238">DNA-binding</keyword>
<gene>
    <name evidence="11" type="ORF">APZ42_017403</name>
</gene>
<evidence type="ECO:0000256" key="4">
    <source>
        <dbReference type="ARBA" id="ARBA00023015"/>
    </source>
</evidence>
<comment type="function">
    <text evidence="8">Part of the SNAPc complex required for the transcription of both RNA polymerase II and III small-nuclear RNA genes. Binds to the proximal sequence element (PSE), a non-TATA-box basal promoter element common to these 2 types of genes. Recruits TBP and BRF2 to the U6 snRNA TATA box.</text>
</comment>
<organism evidence="11 12">
    <name type="scientific">Daphnia magna</name>
    <dbReference type="NCBI Taxonomy" id="35525"/>
    <lineage>
        <taxon>Eukaryota</taxon>
        <taxon>Metazoa</taxon>
        <taxon>Ecdysozoa</taxon>
        <taxon>Arthropoda</taxon>
        <taxon>Crustacea</taxon>
        <taxon>Branchiopoda</taxon>
        <taxon>Diplostraca</taxon>
        <taxon>Cladocera</taxon>
        <taxon>Anomopoda</taxon>
        <taxon>Daphniidae</taxon>
        <taxon>Daphnia</taxon>
    </lineage>
</organism>
<accession>A0A0P5UR44</accession>